<evidence type="ECO:0000313" key="1">
    <source>
        <dbReference type="EMBL" id="JAD35497.1"/>
    </source>
</evidence>
<organism evidence="1">
    <name type="scientific">Arundo donax</name>
    <name type="common">Giant reed</name>
    <name type="synonym">Donax arundinaceus</name>
    <dbReference type="NCBI Taxonomy" id="35708"/>
    <lineage>
        <taxon>Eukaryota</taxon>
        <taxon>Viridiplantae</taxon>
        <taxon>Streptophyta</taxon>
        <taxon>Embryophyta</taxon>
        <taxon>Tracheophyta</taxon>
        <taxon>Spermatophyta</taxon>
        <taxon>Magnoliopsida</taxon>
        <taxon>Liliopsida</taxon>
        <taxon>Poales</taxon>
        <taxon>Poaceae</taxon>
        <taxon>PACMAD clade</taxon>
        <taxon>Arundinoideae</taxon>
        <taxon>Arundineae</taxon>
        <taxon>Arundo</taxon>
    </lineage>
</organism>
<dbReference type="AlphaFoldDB" id="A0A0A8ZKX9"/>
<reference evidence="1" key="2">
    <citation type="journal article" date="2015" name="Data Brief">
        <title>Shoot transcriptome of the giant reed, Arundo donax.</title>
        <authorList>
            <person name="Barrero R.A."/>
            <person name="Guerrero F.D."/>
            <person name="Moolhuijzen P."/>
            <person name="Goolsby J.A."/>
            <person name="Tidwell J."/>
            <person name="Bellgard S.E."/>
            <person name="Bellgard M.I."/>
        </authorList>
    </citation>
    <scope>NUCLEOTIDE SEQUENCE</scope>
    <source>
        <tissue evidence="1">Shoot tissue taken approximately 20 cm above the soil surface</tissue>
    </source>
</reference>
<proteinExistence type="predicted"/>
<accession>A0A0A8ZKX9</accession>
<sequence length="35" mass="3894">MHRTKGEAWTLGKRNQGQFLAQGCCSAITWPCRTG</sequence>
<protein>
    <submittedName>
        <fullName evidence="1">Uncharacterized protein</fullName>
    </submittedName>
</protein>
<name>A0A0A8ZKX9_ARUDO</name>
<dbReference type="EMBL" id="GBRH01262398">
    <property type="protein sequence ID" value="JAD35497.1"/>
    <property type="molecule type" value="Transcribed_RNA"/>
</dbReference>
<reference evidence="1" key="1">
    <citation type="submission" date="2014-09" db="EMBL/GenBank/DDBJ databases">
        <authorList>
            <person name="Magalhaes I.L.F."/>
            <person name="Oliveira U."/>
            <person name="Santos F.R."/>
            <person name="Vidigal T.H.D.A."/>
            <person name="Brescovit A.D."/>
            <person name="Santos A.J."/>
        </authorList>
    </citation>
    <scope>NUCLEOTIDE SEQUENCE</scope>
    <source>
        <tissue evidence="1">Shoot tissue taken approximately 20 cm above the soil surface</tissue>
    </source>
</reference>